<evidence type="ECO:0000313" key="2">
    <source>
        <dbReference type="Proteomes" id="UP000177416"/>
    </source>
</evidence>
<gene>
    <name evidence="1" type="ORF">A2875_01480</name>
</gene>
<evidence type="ECO:0008006" key="3">
    <source>
        <dbReference type="Google" id="ProtNLM"/>
    </source>
</evidence>
<dbReference type="AlphaFoldDB" id="A0A1F5ZJB3"/>
<organism evidence="1 2">
    <name type="scientific">Candidatus Gottesmanbacteria bacterium RIFCSPHIGHO2_01_FULL_46_14</name>
    <dbReference type="NCBI Taxonomy" id="1798380"/>
    <lineage>
        <taxon>Bacteria</taxon>
        <taxon>Candidatus Gottesmaniibacteriota</taxon>
    </lineage>
</organism>
<sequence length="104" mass="11934">MELIVIQKLEDFIAKLTIQDKAKLTGTFLLFKEYGRTLPVKYLKRITGTKDLWELRAKKIRIFVAMYGNTGIAVHGIMKQSQKTPKQDIDLAVKRAARAKEDLL</sequence>
<accession>A0A1F5ZJB3</accession>
<comment type="caution">
    <text evidence="1">The sequence shown here is derived from an EMBL/GenBank/DDBJ whole genome shotgun (WGS) entry which is preliminary data.</text>
</comment>
<dbReference type="Pfam" id="PF05973">
    <property type="entry name" value="Gp49"/>
    <property type="match status" value="1"/>
</dbReference>
<evidence type="ECO:0000313" key="1">
    <source>
        <dbReference type="EMBL" id="OGG12424.1"/>
    </source>
</evidence>
<proteinExistence type="predicted"/>
<dbReference type="Proteomes" id="UP000177416">
    <property type="component" value="Unassembled WGS sequence"/>
</dbReference>
<reference evidence="1 2" key="1">
    <citation type="journal article" date="2016" name="Nat. Commun.">
        <title>Thousands of microbial genomes shed light on interconnected biogeochemical processes in an aquifer system.</title>
        <authorList>
            <person name="Anantharaman K."/>
            <person name="Brown C.T."/>
            <person name="Hug L.A."/>
            <person name="Sharon I."/>
            <person name="Castelle C.J."/>
            <person name="Probst A.J."/>
            <person name="Thomas B.C."/>
            <person name="Singh A."/>
            <person name="Wilkins M.J."/>
            <person name="Karaoz U."/>
            <person name="Brodie E.L."/>
            <person name="Williams K.H."/>
            <person name="Hubbard S.S."/>
            <person name="Banfield J.F."/>
        </authorList>
    </citation>
    <scope>NUCLEOTIDE SEQUENCE [LARGE SCALE GENOMIC DNA]</scope>
</reference>
<dbReference type="InterPro" id="IPR009241">
    <property type="entry name" value="HigB-like"/>
</dbReference>
<name>A0A1F5ZJB3_9BACT</name>
<dbReference type="EMBL" id="MFJJ01000063">
    <property type="protein sequence ID" value="OGG12424.1"/>
    <property type="molecule type" value="Genomic_DNA"/>
</dbReference>
<protein>
    <recommendedName>
        <fullName evidence="3">Addiction module toxin RelE</fullName>
    </recommendedName>
</protein>